<dbReference type="EMBL" id="JADCUA010000020">
    <property type="protein sequence ID" value="KAH9832988.1"/>
    <property type="molecule type" value="Genomic_DNA"/>
</dbReference>
<gene>
    <name evidence="3" type="ORF">C8Q71DRAFT_713560</name>
</gene>
<dbReference type="InterPro" id="IPR000352">
    <property type="entry name" value="Pep_chain_release_fac_I"/>
</dbReference>
<evidence type="ECO:0000259" key="2">
    <source>
        <dbReference type="Pfam" id="PF00472"/>
    </source>
</evidence>
<dbReference type="SUPFAM" id="SSF110916">
    <property type="entry name" value="Peptidyl-tRNA hydrolase domain-like"/>
    <property type="match status" value="1"/>
</dbReference>
<feature type="compositionally biased region" description="Basic and acidic residues" evidence="1">
    <location>
        <begin position="171"/>
        <end position="185"/>
    </location>
</feature>
<accession>A0ABQ8K713</accession>
<sequence>MSLRLPRLALILARHAHSGTLPPPPQLFKLENASDSATARAWIDKFKAQEIPKSLVEFTFSRSSGPGGQNVNKVNTKATLRCPLNSSWIPPWARDYIKKTPSYVSSAQCIQITSTVYRSQAQNVQDCLTKLCSLVVDAASASIVNEASEEQKERVRRHQRAEKAKRKIDKAKRSEVKRGRKGSWE</sequence>
<name>A0ABQ8K713_9APHY</name>
<dbReference type="PANTHER" id="PTHR11075:SF54">
    <property type="entry name" value="LARGE RIBOSOMAL SUBUNIT PROTEIN ML62"/>
    <property type="match status" value="1"/>
</dbReference>
<feature type="compositionally biased region" description="Basic residues" evidence="1">
    <location>
        <begin position="154"/>
        <end position="170"/>
    </location>
</feature>
<feature type="region of interest" description="Disordered" evidence="1">
    <location>
        <begin position="146"/>
        <end position="185"/>
    </location>
</feature>
<dbReference type="Gene3D" id="3.30.160.20">
    <property type="match status" value="1"/>
</dbReference>
<dbReference type="RefSeq" id="XP_047775754.1">
    <property type="nucleotide sequence ID" value="XM_047920920.1"/>
</dbReference>
<dbReference type="GeneID" id="72001652"/>
<protein>
    <submittedName>
        <fullName evidence="3">RF-1 domain-containing protein</fullName>
    </submittedName>
</protein>
<dbReference type="Pfam" id="PF00472">
    <property type="entry name" value="RF-1"/>
    <property type="match status" value="1"/>
</dbReference>
<dbReference type="PANTHER" id="PTHR11075">
    <property type="entry name" value="PEPTIDE CHAIN RELEASE FACTOR"/>
    <property type="match status" value="1"/>
</dbReference>
<comment type="caution">
    <text evidence="3">The sequence shown here is derived from an EMBL/GenBank/DDBJ whole genome shotgun (WGS) entry which is preliminary data.</text>
</comment>
<dbReference type="Proteomes" id="UP000814176">
    <property type="component" value="Unassembled WGS sequence"/>
</dbReference>
<organism evidence="3 4">
    <name type="scientific">Rhodofomes roseus</name>
    <dbReference type="NCBI Taxonomy" id="34475"/>
    <lineage>
        <taxon>Eukaryota</taxon>
        <taxon>Fungi</taxon>
        <taxon>Dikarya</taxon>
        <taxon>Basidiomycota</taxon>
        <taxon>Agaricomycotina</taxon>
        <taxon>Agaricomycetes</taxon>
        <taxon>Polyporales</taxon>
        <taxon>Rhodofomes</taxon>
    </lineage>
</organism>
<evidence type="ECO:0000313" key="3">
    <source>
        <dbReference type="EMBL" id="KAH9832988.1"/>
    </source>
</evidence>
<evidence type="ECO:0000313" key="4">
    <source>
        <dbReference type="Proteomes" id="UP000814176"/>
    </source>
</evidence>
<feature type="domain" description="Prokaryotic-type class I peptide chain release factors" evidence="2">
    <location>
        <begin position="49"/>
        <end position="180"/>
    </location>
</feature>
<reference evidence="3 4" key="1">
    <citation type="journal article" date="2021" name="Environ. Microbiol.">
        <title>Gene family expansions and transcriptome signatures uncover fungal adaptations to wood decay.</title>
        <authorList>
            <person name="Hage H."/>
            <person name="Miyauchi S."/>
            <person name="Viragh M."/>
            <person name="Drula E."/>
            <person name="Min B."/>
            <person name="Chaduli D."/>
            <person name="Navarro D."/>
            <person name="Favel A."/>
            <person name="Norest M."/>
            <person name="Lesage-Meessen L."/>
            <person name="Balint B."/>
            <person name="Merenyi Z."/>
            <person name="de Eugenio L."/>
            <person name="Morin E."/>
            <person name="Martinez A.T."/>
            <person name="Baldrian P."/>
            <person name="Stursova M."/>
            <person name="Martinez M.J."/>
            <person name="Novotny C."/>
            <person name="Magnuson J.K."/>
            <person name="Spatafora J.W."/>
            <person name="Maurice S."/>
            <person name="Pangilinan J."/>
            <person name="Andreopoulos W."/>
            <person name="LaButti K."/>
            <person name="Hundley H."/>
            <person name="Na H."/>
            <person name="Kuo A."/>
            <person name="Barry K."/>
            <person name="Lipzen A."/>
            <person name="Henrissat B."/>
            <person name="Riley R."/>
            <person name="Ahrendt S."/>
            <person name="Nagy L.G."/>
            <person name="Grigoriev I.V."/>
            <person name="Martin F."/>
            <person name="Rosso M.N."/>
        </authorList>
    </citation>
    <scope>NUCLEOTIDE SEQUENCE [LARGE SCALE GENOMIC DNA]</scope>
    <source>
        <strain evidence="3 4">CIRM-BRFM 1785</strain>
    </source>
</reference>
<evidence type="ECO:0000256" key="1">
    <source>
        <dbReference type="SAM" id="MobiDB-lite"/>
    </source>
</evidence>
<dbReference type="InterPro" id="IPR052104">
    <property type="entry name" value="Mito_Release_Factor_mL62"/>
</dbReference>
<proteinExistence type="predicted"/>
<keyword evidence="4" id="KW-1185">Reference proteome</keyword>